<dbReference type="GeneID" id="20815546"/>
<evidence type="ECO:0000256" key="1">
    <source>
        <dbReference type="SAM" id="MobiDB-lite"/>
    </source>
</evidence>
<dbReference type="OrthoDB" id="164415at2759"/>
<dbReference type="EMBL" id="KI913162">
    <property type="protein sequence ID" value="ETV71159.1"/>
    <property type="molecule type" value="Genomic_DNA"/>
</dbReference>
<feature type="region of interest" description="Disordered" evidence="1">
    <location>
        <begin position="227"/>
        <end position="266"/>
    </location>
</feature>
<protein>
    <submittedName>
        <fullName evidence="2">Uncharacterized protein</fullName>
    </submittedName>
</protein>
<proteinExistence type="predicted"/>
<organism evidence="2">
    <name type="scientific">Aphanomyces astaci</name>
    <name type="common">Crayfish plague agent</name>
    <dbReference type="NCBI Taxonomy" id="112090"/>
    <lineage>
        <taxon>Eukaryota</taxon>
        <taxon>Sar</taxon>
        <taxon>Stramenopiles</taxon>
        <taxon>Oomycota</taxon>
        <taxon>Saprolegniomycetes</taxon>
        <taxon>Saprolegniales</taxon>
        <taxon>Verrucalvaceae</taxon>
        <taxon>Aphanomyces</taxon>
    </lineage>
</organism>
<name>W4FWK1_APHAT</name>
<evidence type="ECO:0000313" key="2">
    <source>
        <dbReference type="EMBL" id="ETV71159.1"/>
    </source>
</evidence>
<sequence length="266" mass="28788">MAACPSKFSHGPPSRCPPRSIRPIPRSTVQRNLMPSPASFAVATIFATMVAGHGIMSVPKAEFDPTVMRTTYVATIQANFPGKFNDSPDKNVAAFNKAFRDQQATGFKTLRAMLDPQGPDCGYSKLDVPAKPIPSDGNVVWQNPDSGEGFVPSHTGPCEIWLDNTRVFQNDDCATNFPEKPAAHLPVDFASCVGSCTIRFYWIALHQDLWQVYKNCAPLVGLSATPTIVPSAPTPTTSPPTTRSPDGTTTPIATKYPDYNDLDCDP</sequence>
<dbReference type="VEuPathDB" id="FungiDB:H257_13550"/>
<feature type="region of interest" description="Disordered" evidence="1">
    <location>
        <begin position="1"/>
        <end position="21"/>
    </location>
</feature>
<feature type="compositionally biased region" description="Low complexity" evidence="1">
    <location>
        <begin position="239"/>
        <end position="251"/>
    </location>
</feature>
<dbReference type="RefSeq" id="XP_009839405.1">
    <property type="nucleotide sequence ID" value="XM_009841103.1"/>
</dbReference>
<gene>
    <name evidence="2" type="ORF">H257_13550</name>
</gene>
<reference evidence="2" key="1">
    <citation type="submission" date="2013-12" db="EMBL/GenBank/DDBJ databases">
        <title>The Genome Sequence of Aphanomyces astaci APO3.</title>
        <authorList>
            <consortium name="The Broad Institute Genomics Platform"/>
            <person name="Russ C."/>
            <person name="Tyler B."/>
            <person name="van West P."/>
            <person name="Dieguez-Uribeondo J."/>
            <person name="Young S.K."/>
            <person name="Zeng Q."/>
            <person name="Gargeya S."/>
            <person name="Fitzgerald M."/>
            <person name="Abouelleil A."/>
            <person name="Alvarado L."/>
            <person name="Chapman S.B."/>
            <person name="Gainer-Dewar J."/>
            <person name="Goldberg J."/>
            <person name="Griggs A."/>
            <person name="Gujja S."/>
            <person name="Hansen M."/>
            <person name="Howarth C."/>
            <person name="Imamovic A."/>
            <person name="Ireland A."/>
            <person name="Larimer J."/>
            <person name="McCowan C."/>
            <person name="Murphy C."/>
            <person name="Pearson M."/>
            <person name="Poon T.W."/>
            <person name="Priest M."/>
            <person name="Roberts A."/>
            <person name="Saif S."/>
            <person name="Shea T."/>
            <person name="Sykes S."/>
            <person name="Wortman J."/>
            <person name="Nusbaum C."/>
            <person name="Birren B."/>
        </authorList>
    </citation>
    <scope>NUCLEOTIDE SEQUENCE [LARGE SCALE GENOMIC DNA]</scope>
    <source>
        <strain evidence="2">APO3</strain>
    </source>
</reference>
<dbReference type="AlphaFoldDB" id="W4FWK1"/>
<accession>W4FWK1</accession>